<feature type="transmembrane region" description="Helical" evidence="2">
    <location>
        <begin position="1492"/>
        <end position="1512"/>
    </location>
</feature>
<evidence type="ECO:0000256" key="1">
    <source>
        <dbReference type="SAM" id="MobiDB-lite"/>
    </source>
</evidence>
<feature type="transmembrane region" description="Helical" evidence="2">
    <location>
        <begin position="1137"/>
        <end position="1156"/>
    </location>
</feature>
<accession>A0A7D9DD44</accession>
<feature type="transmembrane region" description="Helical" evidence="2">
    <location>
        <begin position="1434"/>
        <end position="1454"/>
    </location>
</feature>
<feature type="region of interest" description="Disordered" evidence="1">
    <location>
        <begin position="723"/>
        <end position="771"/>
    </location>
</feature>
<dbReference type="SUPFAM" id="SSF51126">
    <property type="entry name" value="Pectin lyase-like"/>
    <property type="match status" value="1"/>
</dbReference>
<dbReference type="PROSITE" id="PS50168">
    <property type="entry name" value="DED"/>
    <property type="match status" value="1"/>
</dbReference>
<proteinExistence type="predicted"/>
<dbReference type="Pfam" id="PF01335">
    <property type="entry name" value="DED"/>
    <property type="match status" value="1"/>
</dbReference>
<protein>
    <submittedName>
        <fullName evidence="3">Uncharacterized protein</fullName>
    </submittedName>
</protein>
<name>A0A7D9DD44_PARCT</name>
<keyword evidence="2" id="KW-0472">Membrane</keyword>
<dbReference type="SUPFAM" id="SSF47986">
    <property type="entry name" value="DEATH domain"/>
    <property type="match status" value="1"/>
</dbReference>
<comment type="caution">
    <text evidence="3">The sequence shown here is derived from an EMBL/GenBank/DDBJ whole genome shotgun (WGS) entry which is preliminary data.</text>
</comment>
<dbReference type="EMBL" id="CACRXK020000493">
    <property type="protein sequence ID" value="CAB3982377.1"/>
    <property type="molecule type" value="Genomic_DNA"/>
</dbReference>
<dbReference type="Proteomes" id="UP001152795">
    <property type="component" value="Unassembled WGS sequence"/>
</dbReference>
<feature type="transmembrane region" description="Helical" evidence="2">
    <location>
        <begin position="186"/>
        <end position="205"/>
    </location>
</feature>
<evidence type="ECO:0000313" key="3">
    <source>
        <dbReference type="EMBL" id="CAB3982377.1"/>
    </source>
</evidence>
<gene>
    <name evidence="3" type="ORF">PACLA_8A063793</name>
</gene>
<dbReference type="InterPro" id="IPR011050">
    <property type="entry name" value="Pectin_lyase_fold/virulence"/>
</dbReference>
<feature type="transmembrane region" description="Helical" evidence="2">
    <location>
        <begin position="1533"/>
        <end position="1556"/>
    </location>
</feature>
<organism evidence="3 4">
    <name type="scientific">Paramuricea clavata</name>
    <name type="common">Red gorgonian</name>
    <name type="synonym">Violescent sea-whip</name>
    <dbReference type="NCBI Taxonomy" id="317549"/>
    <lineage>
        <taxon>Eukaryota</taxon>
        <taxon>Metazoa</taxon>
        <taxon>Cnidaria</taxon>
        <taxon>Anthozoa</taxon>
        <taxon>Octocorallia</taxon>
        <taxon>Malacalcyonacea</taxon>
        <taxon>Plexauridae</taxon>
        <taxon>Paramuricea</taxon>
    </lineage>
</organism>
<dbReference type="OrthoDB" id="5987961at2759"/>
<dbReference type="GO" id="GO:0042981">
    <property type="term" value="P:regulation of apoptotic process"/>
    <property type="evidence" value="ECO:0007669"/>
    <property type="project" value="InterPro"/>
</dbReference>
<keyword evidence="2" id="KW-1133">Transmembrane helix</keyword>
<evidence type="ECO:0000313" key="4">
    <source>
        <dbReference type="Proteomes" id="UP001152795"/>
    </source>
</evidence>
<feature type="transmembrane region" description="Helical" evidence="2">
    <location>
        <begin position="1377"/>
        <end position="1396"/>
    </location>
</feature>
<reference evidence="3" key="1">
    <citation type="submission" date="2020-04" db="EMBL/GenBank/DDBJ databases">
        <authorList>
            <person name="Alioto T."/>
            <person name="Alioto T."/>
            <person name="Gomez Garrido J."/>
        </authorList>
    </citation>
    <scope>NUCLEOTIDE SEQUENCE</scope>
    <source>
        <strain evidence="3">A484AB</strain>
    </source>
</reference>
<evidence type="ECO:0000256" key="2">
    <source>
        <dbReference type="SAM" id="Phobius"/>
    </source>
</evidence>
<feature type="region of interest" description="Disordered" evidence="1">
    <location>
        <begin position="593"/>
        <end position="618"/>
    </location>
</feature>
<feature type="region of interest" description="Disordered" evidence="1">
    <location>
        <begin position="647"/>
        <end position="682"/>
    </location>
</feature>
<dbReference type="Gene3D" id="1.10.533.10">
    <property type="entry name" value="Death Domain, Fas"/>
    <property type="match status" value="1"/>
</dbReference>
<feature type="transmembrane region" description="Helical" evidence="2">
    <location>
        <begin position="146"/>
        <end position="166"/>
    </location>
</feature>
<dbReference type="InterPro" id="IPR011029">
    <property type="entry name" value="DEATH-like_dom_sf"/>
</dbReference>
<dbReference type="PANTHER" id="PTHR11319">
    <property type="entry name" value="G PROTEIN-COUPLED RECEPTOR-RELATED"/>
    <property type="match status" value="1"/>
</dbReference>
<keyword evidence="2" id="KW-0812">Transmembrane</keyword>
<keyword evidence="4" id="KW-1185">Reference proteome</keyword>
<feature type="transmembrane region" description="Helical" evidence="2">
    <location>
        <begin position="1343"/>
        <end position="1365"/>
    </location>
</feature>
<dbReference type="InterPro" id="IPR001875">
    <property type="entry name" value="DED_dom"/>
</dbReference>
<feature type="transmembrane region" description="Helical" evidence="2">
    <location>
        <begin position="1461"/>
        <end position="1480"/>
    </location>
</feature>
<sequence>MGEQVQRMDSFRLLLNDISHQLTEQNLQSLIHIFNVPGGVRKQINDGLALFGYMITQDYISREKIGNLRDLIRKLRPRRKDLVRLVDNYIKKEFQTDEVRSVIGDYSDSWEHVIPESSVTVQEETAVCKIDCAYLNCVCRRVPSCYVPIIVLLVITIIATAVCWYADVPKISKSIKSNPNLKRAGVYILIAEALALLVVIILRIWPSCLAFRKPNYTVLANPGVKEGPSRQIINSASAGQLQGVVSAPRPYRISGSESAVFSSYTSGENSCTQWFTGEPASGNINLYVSKSRGHDGANSCQNVTSPCQTLNHVINMSSGNDVIIKLDAKNTENVPYNTCVNTTRAITGKLRFYSWNGRATINCSGKGLNFEGNSINFTTIEFHHLQFLDTFLKADDVSLTVNNCLFGSFEKDTAFPNLIDVSVTKHVLGNLRINITSTNFLEKNNAGSLSVVNNQTVPVFVEIRNITVANNYLEKTNHVISMQGFVNFNFMNSEISNTKFSEKGSILNLGYLVIFQSSLSVKNNLTFFVINCNFSHNDAKALYILTLSSSMITIRNSVIQFSNSNQTAHILAEFSDLNDPWLGAGQQDSLNRPLKWKRKSEKLRRGGPPELKEGALLKGNMSGSKECGLSVNCKMSQLLDANVDKHVKTKSTSPRGRPLQPSLNSKRGGSQKPDLSSEKDEPIVLTLSSKKAASLESNRTRVFKTKNESLDTENSRLREMDGFLNLDNNKPSKNGEGFDSKKNGALKSKVTGDLKTGTKALGSENSGSLKRDRSLLMGDNKAFESTKKGHGFDPKRGQSPLEYGETFDSGLFIEDCEFHNNIGTYSTILAVNLAHLHIQRCVFVGNIADFAGALLVGGKIECNITDSTFRNNSGRNGPGAITGLNSNIFIKNCTLDSNNGGNITDVQATGSISLTYGNSFIQDSRIIQRHTVHETSNNGKFHGTLGLSSDQCDSVILSNSTLDYQWSPSLEKVIVIEIAHTDKFQLEQGTSIQCPWGYKIRRLMKRSVSITSAVQSFEFECELCTMGSYTIDRGVYRNSTSNSLKCLLCPFGGRCAKGLEVLPNFWGYKIQMNPPTIEFSRCPVGYCCQASSPRKGCVPYDKCNTARHGRLCGTCMPGYTETIFTPSCRKSEKCKDYWFWPMAVIFVLGFTLYLIIQPDIPAILYRGITWFRSSPPQVTELTSTRTHPEDVSKETSISGLERIIFFYYQAIDILTVQGSYNAIWDSHLTQFTVGLFNFDVRLNRKGFACPFPGLNPVSKLLFHTLGVFSVLFAIPCIFLLQKTMSVCFPSWTPKNSLYLSAFLKSVFLGYTVLARKSLTLLNCVTVDGVNCLFVNCNIECYTWWQTLIGTLVLIYFFPFVLVIFFGAKKFYKKQISVANFFLACLFPLPMLSYWFLNRRHLAGNAAPDTGGRTAITSVLFGSYRIPDHISAGTIYWESVLIGRMLVLILAAVLIKDPFLKSLTLLLFCIINLSLHIYMQPYERVFDNRAETTSLFCLVLMAMFNLPFMAYLSEGVEPTGPMSHIMDGFKWCQVALVGFLPAVCILLVFVAVVSQVARLVFLLTKGVRLACTCLTSCRFFGESRTHGELNDPLME</sequence>
<feature type="transmembrane region" description="Helical" evidence="2">
    <location>
        <begin position="1260"/>
        <end position="1280"/>
    </location>
</feature>
<dbReference type="PANTHER" id="PTHR11319:SF35">
    <property type="entry name" value="OUTER MEMBRANE PROTEIN PMPC-RELATED"/>
    <property type="match status" value="1"/>
</dbReference>